<dbReference type="SUPFAM" id="SSF56176">
    <property type="entry name" value="FAD-binding/transporter-associated domain-like"/>
    <property type="match status" value="1"/>
</dbReference>
<keyword evidence="2" id="KW-0285">Flavoprotein</keyword>
<proteinExistence type="predicted"/>
<dbReference type="RefSeq" id="WP_184467932.1">
    <property type="nucleotide sequence ID" value="NZ_JACIFY010000003.1"/>
</dbReference>
<feature type="domain" description="FAD-binding PCMH-type" evidence="5">
    <location>
        <begin position="1"/>
        <end position="178"/>
    </location>
</feature>
<dbReference type="Pfam" id="PF01565">
    <property type="entry name" value="FAD_binding_4"/>
    <property type="match status" value="1"/>
</dbReference>
<comment type="caution">
    <text evidence="6">The sequence shown here is derived from an EMBL/GenBank/DDBJ whole genome shotgun (WGS) entry which is preliminary data.</text>
</comment>
<gene>
    <name evidence="6" type="ORF">GGD57_001289</name>
</gene>
<evidence type="ECO:0000256" key="2">
    <source>
        <dbReference type="ARBA" id="ARBA00022630"/>
    </source>
</evidence>
<dbReference type="NCBIfam" id="NF008439">
    <property type="entry name" value="PRK11282.1"/>
    <property type="match status" value="1"/>
</dbReference>
<evidence type="ECO:0000313" key="7">
    <source>
        <dbReference type="Proteomes" id="UP000540909"/>
    </source>
</evidence>
<dbReference type="PANTHER" id="PTHR11748">
    <property type="entry name" value="D-LACTATE DEHYDROGENASE"/>
    <property type="match status" value="1"/>
</dbReference>
<protein>
    <submittedName>
        <fullName evidence="6">Glycolate oxidase FAD binding subunit</fullName>
    </submittedName>
</protein>
<dbReference type="InterPro" id="IPR016164">
    <property type="entry name" value="FAD-linked_Oxase-like_C"/>
</dbReference>
<reference evidence="6 7" key="1">
    <citation type="submission" date="2020-08" db="EMBL/GenBank/DDBJ databases">
        <title>Genomic Encyclopedia of Type Strains, Phase IV (KMG-V): Genome sequencing to study the core and pangenomes of soil and plant-associated prokaryotes.</title>
        <authorList>
            <person name="Whitman W."/>
        </authorList>
    </citation>
    <scope>NUCLEOTIDE SEQUENCE [LARGE SCALE GENOMIC DNA]</scope>
    <source>
        <strain evidence="6 7">SEMIA 4089</strain>
    </source>
</reference>
<dbReference type="PROSITE" id="PS51387">
    <property type="entry name" value="FAD_PCMH"/>
    <property type="match status" value="1"/>
</dbReference>
<dbReference type="AlphaFoldDB" id="A0A7W6W3T4"/>
<dbReference type="InterPro" id="IPR006094">
    <property type="entry name" value="Oxid_FAD_bind_N"/>
</dbReference>
<dbReference type="InterPro" id="IPR016169">
    <property type="entry name" value="FAD-bd_PCMH_sub2"/>
</dbReference>
<evidence type="ECO:0000256" key="4">
    <source>
        <dbReference type="ARBA" id="ARBA00023002"/>
    </source>
</evidence>
<evidence type="ECO:0000313" key="6">
    <source>
        <dbReference type="EMBL" id="MBB4234733.1"/>
    </source>
</evidence>
<dbReference type="InterPro" id="IPR016166">
    <property type="entry name" value="FAD-bd_PCMH"/>
</dbReference>
<evidence type="ECO:0000256" key="1">
    <source>
        <dbReference type="ARBA" id="ARBA00001974"/>
    </source>
</evidence>
<comment type="cofactor">
    <cofactor evidence="1">
        <name>FAD</name>
        <dbReference type="ChEBI" id="CHEBI:57692"/>
    </cofactor>
</comment>
<dbReference type="GO" id="GO:0071949">
    <property type="term" value="F:FAD binding"/>
    <property type="evidence" value="ECO:0007669"/>
    <property type="project" value="InterPro"/>
</dbReference>
<evidence type="ECO:0000256" key="3">
    <source>
        <dbReference type="ARBA" id="ARBA00022827"/>
    </source>
</evidence>
<accession>A0A7W6W3T4</accession>
<sequence length="392" mass="41818">MILSPASEDEARELVRARAASRSPFRIIGANTRSAIDLSEGDVLATTKLTGIVDYDPSEMVMTARAGTALADIEAVVSEKGQFLAFEPIDLGPVMGTTGRSTIGGVMATNSSGPARFVNGAARDHLLGLRFINGAGEIIRAGGRVMKNVTGLDLPKLLAGSRGELGLITEVTFKVLPRPQTSSTLVLSCDDDAHAAKAMAAALRLPLSVSGAAFVPGNLAGRVMIGNLPEEGAVLLRMEGLSASVKERAEKMRAAMTPYGHVAIADHEASITMWNAIRHAIPFSGDRKSFLWRISLPAMSAHRFVAAIRREVKPNVFYDWQGSLVWMETSEGLDAQLVRTEIAKAGGGHAVLVRARSRLDSRSFDPPSLPLLALSQRIKAALDPQTIFNPTF</sequence>
<dbReference type="SUPFAM" id="SSF55103">
    <property type="entry name" value="FAD-linked oxidases, C-terminal domain"/>
    <property type="match status" value="1"/>
</dbReference>
<dbReference type="Pfam" id="PF02913">
    <property type="entry name" value="FAD-oxidase_C"/>
    <property type="match status" value="1"/>
</dbReference>
<dbReference type="Gene3D" id="3.30.465.10">
    <property type="match status" value="1"/>
</dbReference>
<dbReference type="EMBL" id="JACIFY010000003">
    <property type="protein sequence ID" value="MBB4234733.1"/>
    <property type="molecule type" value="Genomic_DNA"/>
</dbReference>
<dbReference type="GO" id="GO:0016491">
    <property type="term" value="F:oxidoreductase activity"/>
    <property type="evidence" value="ECO:0007669"/>
    <property type="project" value="UniProtKB-KW"/>
</dbReference>
<evidence type="ECO:0000259" key="5">
    <source>
        <dbReference type="PROSITE" id="PS51387"/>
    </source>
</evidence>
<dbReference type="PANTHER" id="PTHR11748:SF103">
    <property type="entry name" value="GLYCOLATE OXIDASE SUBUNIT GLCE"/>
    <property type="match status" value="1"/>
</dbReference>
<dbReference type="InterPro" id="IPR004113">
    <property type="entry name" value="FAD-bd_oxidored_4_C"/>
</dbReference>
<organism evidence="6 7">
    <name type="scientific">Rhizobium esperanzae</name>
    <dbReference type="NCBI Taxonomy" id="1967781"/>
    <lineage>
        <taxon>Bacteria</taxon>
        <taxon>Pseudomonadati</taxon>
        <taxon>Pseudomonadota</taxon>
        <taxon>Alphaproteobacteria</taxon>
        <taxon>Hyphomicrobiales</taxon>
        <taxon>Rhizobiaceae</taxon>
        <taxon>Rhizobium/Agrobacterium group</taxon>
        <taxon>Rhizobium</taxon>
    </lineage>
</organism>
<dbReference type="Proteomes" id="UP000540909">
    <property type="component" value="Unassembled WGS sequence"/>
</dbReference>
<keyword evidence="4" id="KW-0560">Oxidoreductase</keyword>
<dbReference type="InterPro" id="IPR036318">
    <property type="entry name" value="FAD-bd_PCMH-like_sf"/>
</dbReference>
<name>A0A7W6W3T4_9HYPH</name>
<keyword evidence="3" id="KW-0274">FAD</keyword>